<reference evidence="1 2" key="1">
    <citation type="submission" date="2023-07" db="EMBL/GenBank/DDBJ databases">
        <title>Sequencing the genomes of 1000 actinobacteria strains.</title>
        <authorList>
            <person name="Klenk H.-P."/>
        </authorList>
    </citation>
    <scope>NUCLEOTIDE SEQUENCE [LARGE SCALE GENOMIC DNA]</scope>
    <source>
        <strain evidence="1 2">DSM 46740</strain>
    </source>
</reference>
<protein>
    <recommendedName>
        <fullName evidence="3">Transposase DDE domain-containing protein</fullName>
    </recommendedName>
</protein>
<evidence type="ECO:0000313" key="2">
    <source>
        <dbReference type="Proteomes" id="UP001225356"/>
    </source>
</evidence>
<keyword evidence="2" id="KW-1185">Reference proteome</keyword>
<evidence type="ECO:0008006" key="3">
    <source>
        <dbReference type="Google" id="ProtNLM"/>
    </source>
</evidence>
<dbReference type="EMBL" id="JAUSQU010000001">
    <property type="protein sequence ID" value="MDP9843934.1"/>
    <property type="molecule type" value="Genomic_DNA"/>
</dbReference>
<name>A0ABT9QCZ4_9ACTN</name>
<comment type="caution">
    <text evidence="1">The sequence shown here is derived from an EMBL/GenBank/DDBJ whole genome shotgun (WGS) entry which is preliminary data.</text>
</comment>
<organism evidence="1 2">
    <name type="scientific">Streptosporangium lutulentum</name>
    <dbReference type="NCBI Taxonomy" id="1461250"/>
    <lineage>
        <taxon>Bacteria</taxon>
        <taxon>Bacillati</taxon>
        <taxon>Actinomycetota</taxon>
        <taxon>Actinomycetes</taxon>
        <taxon>Streptosporangiales</taxon>
        <taxon>Streptosporangiaceae</taxon>
        <taxon>Streptosporangium</taxon>
    </lineage>
</organism>
<accession>A0ABT9QCZ4</accession>
<gene>
    <name evidence="1" type="ORF">J2853_003145</name>
</gene>
<evidence type="ECO:0000313" key="1">
    <source>
        <dbReference type="EMBL" id="MDP9843934.1"/>
    </source>
</evidence>
<dbReference type="Proteomes" id="UP001225356">
    <property type="component" value="Unassembled WGS sequence"/>
</dbReference>
<proteinExistence type="predicted"/>
<sequence>MTFPDVQPLLRFIWRSRRLFTRFIGYVTPSARLLNARRSLVLGLPESIDLAACYLLQALEYFECMCRSV</sequence>